<feature type="binding site" evidence="7">
    <location>
        <position position="114"/>
    </location>
    <ligand>
        <name>5-amino-6-(D-ribitylamino)uracil</name>
        <dbReference type="ChEBI" id="CHEBI:15934"/>
    </ligand>
</feature>
<dbReference type="Gene3D" id="3.40.50.960">
    <property type="entry name" value="Lumazine/riboflavin synthase"/>
    <property type="match status" value="1"/>
</dbReference>
<evidence type="ECO:0000313" key="9">
    <source>
        <dbReference type="Proteomes" id="UP000004358"/>
    </source>
</evidence>
<dbReference type="STRING" id="314230.DSM3645_20512"/>
<name>A3ZQQ4_9BACT</name>
<evidence type="ECO:0000256" key="7">
    <source>
        <dbReference type="HAMAP-Rule" id="MF_00178"/>
    </source>
</evidence>
<feature type="binding site" evidence="7">
    <location>
        <begin position="57"/>
        <end position="59"/>
    </location>
    <ligand>
        <name>5-amino-6-(D-ribitylamino)uracil</name>
        <dbReference type="ChEBI" id="CHEBI:15934"/>
    </ligand>
</feature>
<dbReference type="AlphaFoldDB" id="A3ZQQ4"/>
<dbReference type="InterPro" id="IPR002180">
    <property type="entry name" value="LS/RS"/>
</dbReference>
<dbReference type="UniPathway" id="UPA00275">
    <property type="reaction ID" value="UER00404"/>
</dbReference>
<accession>A3ZQQ4</accession>
<dbReference type="eggNOG" id="COG0054">
    <property type="taxonomic scope" value="Bacteria"/>
</dbReference>
<dbReference type="GO" id="GO:0009349">
    <property type="term" value="C:riboflavin synthase complex"/>
    <property type="evidence" value="ECO:0007669"/>
    <property type="project" value="UniProtKB-UniRule"/>
</dbReference>
<organism evidence="8 9">
    <name type="scientific">Blastopirellula marina DSM 3645</name>
    <dbReference type="NCBI Taxonomy" id="314230"/>
    <lineage>
        <taxon>Bacteria</taxon>
        <taxon>Pseudomonadati</taxon>
        <taxon>Planctomycetota</taxon>
        <taxon>Planctomycetia</taxon>
        <taxon>Pirellulales</taxon>
        <taxon>Pirellulaceae</taxon>
        <taxon>Blastopirellula</taxon>
    </lineage>
</organism>
<sequence>MVRIYRGEPLGEAVRVAIVVARYNETITGKLCEGALTTLAAQGVVEDAVEVAWVPGAWELPVVAARFARSGQFHAVICLGAVIKGETTHDQYINSQVSSTLGQLALECELPIMFGVLTVNTLEQAMHRAGGNVGNKGSEAAEAALEMVHLMKQLPREE</sequence>
<feature type="binding site" evidence="7">
    <location>
        <position position="23"/>
    </location>
    <ligand>
        <name>5-amino-6-(D-ribitylamino)uracil</name>
        <dbReference type="ChEBI" id="CHEBI:15934"/>
    </ligand>
</feature>
<feature type="active site" description="Proton donor" evidence="7">
    <location>
        <position position="89"/>
    </location>
</feature>
<proteinExistence type="inferred from homology"/>
<evidence type="ECO:0000256" key="1">
    <source>
        <dbReference type="ARBA" id="ARBA00004917"/>
    </source>
</evidence>
<feature type="binding site" evidence="7">
    <location>
        <position position="128"/>
    </location>
    <ligand>
        <name>(2S)-2-hydroxy-3-oxobutyl phosphate</name>
        <dbReference type="ChEBI" id="CHEBI:58830"/>
    </ligand>
</feature>
<dbReference type="Proteomes" id="UP000004358">
    <property type="component" value="Unassembled WGS sequence"/>
</dbReference>
<gene>
    <name evidence="7" type="primary">ribH</name>
    <name evidence="8" type="ORF">DSM3645_20512</name>
</gene>
<evidence type="ECO:0000256" key="2">
    <source>
        <dbReference type="ARBA" id="ARBA00007424"/>
    </source>
</evidence>
<dbReference type="InterPro" id="IPR036467">
    <property type="entry name" value="LS/RS_sf"/>
</dbReference>
<dbReference type="CDD" id="cd09209">
    <property type="entry name" value="Lumazine_synthase-I"/>
    <property type="match status" value="1"/>
</dbReference>
<dbReference type="PANTHER" id="PTHR21058">
    <property type="entry name" value="6,7-DIMETHYL-8-RIBITYLLUMAZINE SYNTHASE DMRL SYNTHASE LUMAZINE SYNTHASE"/>
    <property type="match status" value="1"/>
</dbReference>
<dbReference type="RefSeq" id="WP_002651999.1">
    <property type="nucleotide sequence ID" value="NZ_CH672376.1"/>
</dbReference>
<comment type="catalytic activity">
    <reaction evidence="6 7">
        <text>(2S)-2-hydroxy-3-oxobutyl phosphate + 5-amino-6-(D-ribitylamino)uracil = 6,7-dimethyl-8-(1-D-ribityl)lumazine + phosphate + 2 H2O + H(+)</text>
        <dbReference type="Rhea" id="RHEA:26152"/>
        <dbReference type="ChEBI" id="CHEBI:15377"/>
        <dbReference type="ChEBI" id="CHEBI:15378"/>
        <dbReference type="ChEBI" id="CHEBI:15934"/>
        <dbReference type="ChEBI" id="CHEBI:43474"/>
        <dbReference type="ChEBI" id="CHEBI:58201"/>
        <dbReference type="ChEBI" id="CHEBI:58830"/>
        <dbReference type="EC" id="2.5.1.78"/>
    </reaction>
</comment>
<evidence type="ECO:0000256" key="4">
    <source>
        <dbReference type="ARBA" id="ARBA00022619"/>
    </source>
</evidence>
<comment type="caution">
    <text evidence="8">The sequence shown here is derived from an EMBL/GenBank/DDBJ whole genome shotgun (WGS) entry which is preliminary data.</text>
</comment>
<dbReference type="EMBL" id="AANZ01000006">
    <property type="protein sequence ID" value="EAQ80992.1"/>
    <property type="molecule type" value="Genomic_DNA"/>
</dbReference>
<dbReference type="HAMAP" id="MF_00178">
    <property type="entry name" value="Lumazine_synth"/>
    <property type="match status" value="1"/>
</dbReference>
<protein>
    <recommendedName>
        <fullName evidence="3 7">6,7-dimethyl-8-ribityllumazine synthase</fullName>
        <shortName evidence="7">DMRL synthase</shortName>
        <shortName evidence="7">LS</shortName>
        <shortName evidence="7">Lumazine synthase</shortName>
        <ecNumber evidence="3 7">2.5.1.78</ecNumber>
    </recommendedName>
</protein>
<dbReference type="GO" id="GO:0009231">
    <property type="term" value="P:riboflavin biosynthetic process"/>
    <property type="evidence" value="ECO:0007669"/>
    <property type="project" value="UniProtKB-UniRule"/>
</dbReference>
<reference evidence="8 9" key="1">
    <citation type="submission" date="2006-02" db="EMBL/GenBank/DDBJ databases">
        <authorList>
            <person name="Amann R."/>
            <person name="Ferriera S."/>
            <person name="Johnson J."/>
            <person name="Kravitz S."/>
            <person name="Halpern A."/>
            <person name="Remington K."/>
            <person name="Beeson K."/>
            <person name="Tran B."/>
            <person name="Rogers Y.-H."/>
            <person name="Friedman R."/>
            <person name="Venter J.C."/>
        </authorList>
    </citation>
    <scope>NUCLEOTIDE SEQUENCE [LARGE SCALE GENOMIC DNA]</scope>
    <source>
        <strain evidence="8 9">DSM 3645</strain>
    </source>
</reference>
<evidence type="ECO:0000256" key="5">
    <source>
        <dbReference type="ARBA" id="ARBA00022679"/>
    </source>
</evidence>
<dbReference type="GO" id="GO:0000906">
    <property type="term" value="F:6,7-dimethyl-8-ribityllumazine synthase activity"/>
    <property type="evidence" value="ECO:0007669"/>
    <property type="project" value="UniProtKB-UniRule"/>
</dbReference>
<keyword evidence="5 7" id="KW-0808">Transferase</keyword>
<keyword evidence="4 7" id="KW-0686">Riboflavin biosynthesis</keyword>
<dbReference type="Pfam" id="PF00885">
    <property type="entry name" value="DMRL_synthase"/>
    <property type="match status" value="1"/>
</dbReference>
<comment type="pathway">
    <text evidence="1 7">Cofactor biosynthesis; riboflavin biosynthesis; riboflavin from 2-hydroxy-3-oxobutyl phosphate and 5-amino-6-(D-ribitylamino)uracil: step 1/2.</text>
</comment>
<feature type="binding site" evidence="7">
    <location>
        <begin position="86"/>
        <end position="87"/>
    </location>
    <ligand>
        <name>(2S)-2-hydroxy-3-oxobutyl phosphate</name>
        <dbReference type="ChEBI" id="CHEBI:58830"/>
    </ligand>
</feature>
<feature type="binding site" evidence="7">
    <location>
        <begin position="81"/>
        <end position="83"/>
    </location>
    <ligand>
        <name>5-amino-6-(D-ribitylamino)uracil</name>
        <dbReference type="ChEBI" id="CHEBI:15934"/>
    </ligand>
</feature>
<comment type="function">
    <text evidence="7">Catalyzes the formation of 6,7-dimethyl-8-ribityllumazine by condensation of 5-amino-6-(D-ribitylamino)uracil with 3,4-dihydroxy-2-butanone 4-phosphate. This is the penultimate step in the biosynthesis of riboflavin.</text>
</comment>
<evidence type="ECO:0000256" key="3">
    <source>
        <dbReference type="ARBA" id="ARBA00012664"/>
    </source>
</evidence>
<dbReference type="HOGENOM" id="CLU_089358_1_1_0"/>
<dbReference type="EC" id="2.5.1.78" evidence="3 7"/>
<comment type="similarity">
    <text evidence="2 7">Belongs to the DMRL synthase family.</text>
</comment>
<dbReference type="NCBIfam" id="TIGR00114">
    <property type="entry name" value="lumazine-synth"/>
    <property type="match status" value="1"/>
</dbReference>
<evidence type="ECO:0000256" key="6">
    <source>
        <dbReference type="ARBA" id="ARBA00048785"/>
    </source>
</evidence>
<dbReference type="SUPFAM" id="SSF52121">
    <property type="entry name" value="Lumazine synthase"/>
    <property type="match status" value="1"/>
</dbReference>
<dbReference type="InterPro" id="IPR034964">
    <property type="entry name" value="LS"/>
</dbReference>
<evidence type="ECO:0000313" key="8">
    <source>
        <dbReference type="EMBL" id="EAQ80992.1"/>
    </source>
</evidence>
<dbReference type="GO" id="GO:0005829">
    <property type="term" value="C:cytosol"/>
    <property type="evidence" value="ECO:0007669"/>
    <property type="project" value="TreeGrafter"/>
</dbReference>
<dbReference type="PANTHER" id="PTHR21058:SF0">
    <property type="entry name" value="6,7-DIMETHYL-8-RIBITYLLUMAZINE SYNTHASE"/>
    <property type="match status" value="1"/>
</dbReference>